<feature type="transmembrane region" description="Helical" evidence="7">
    <location>
        <begin position="281"/>
        <end position="303"/>
    </location>
</feature>
<evidence type="ECO:0000256" key="3">
    <source>
        <dbReference type="ARBA" id="ARBA00022475"/>
    </source>
</evidence>
<dbReference type="PANTHER" id="PTHR42718">
    <property type="entry name" value="MAJOR FACILITATOR SUPERFAMILY MULTIDRUG TRANSPORTER MFSC"/>
    <property type="match status" value="1"/>
</dbReference>
<dbReference type="Pfam" id="PF07690">
    <property type="entry name" value="MFS_1"/>
    <property type="match status" value="1"/>
</dbReference>
<comment type="caution">
    <text evidence="9">The sequence shown here is derived from an EMBL/GenBank/DDBJ whole genome shotgun (WGS) entry which is preliminary data.</text>
</comment>
<sequence>MDRARTDPPSAPGRASTASGLVLLVACAAEFMVVLDSSVVNVALPAIRDGLGFSPAGLQWVVTVYALVFAGFLLLGGRLADLYGRRRVFLAGLVVFVVASAAGGLATTPAVLVAARAVQALGAAVLAPASLTILTTTFPEGPRRVRAIAIWTALASAAGAAGSLLGGVLTEYLTWRATLLVNVPIGALALVVAVRALSPERHDTTPARDDPRVRLDAVGAVAVTTGLLALTFAVSQARGWTSPVTLGALVVAVLALALFVAQEGWWSRSPLLPLRLFGLRAIAVGNLAMLLAGGALMPMWFFLSLHMQQTLGLSAVLTGLGFLPHTVVTVLVGARVAPWLMRRIPARSLLGIGSLVAAAGFGWQSLVAPGDTYLSGLLGPAVLMSAGVGLLNTPLSTLVTSGVTDRDAGAASGLMNTTKQVGGALGLAALLTVSLPAAGGPAGPATAVAGFAGAFRLMALLMVVVAVLAAALPRPGARPDGAR</sequence>
<dbReference type="AlphaFoldDB" id="A0A4Q7UZB7"/>
<evidence type="ECO:0000313" key="10">
    <source>
        <dbReference type="Proteomes" id="UP000291591"/>
    </source>
</evidence>
<dbReference type="PROSITE" id="PS00216">
    <property type="entry name" value="SUGAR_TRANSPORT_1"/>
    <property type="match status" value="1"/>
</dbReference>
<feature type="transmembrane region" description="Helical" evidence="7">
    <location>
        <begin position="451"/>
        <end position="473"/>
    </location>
</feature>
<evidence type="ECO:0000256" key="1">
    <source>
        <dbReference type="ARBA" id="ARBA00004651"/>
    </source>
</evidence>
<name>A0A4Q7UZB7_PSEST</name>
<evidence type="ECO:0000256" key="7">
    <source>
        <dbReference type="SAM" id="Phobius"/>
    </source>
</evidence>
<dbReference type="PROSITE" id="PS50850">
    <property type="entry name" value="MFS"/>
    <property type="match status" value="1"/>
</dbReference>
<feature type="transmembrane region" description="Helical" evidence="7">
    <location>
        <begin position="373"/>
        <end position="391"/>
    </location>
</feature>
<dbReference type="Proteomes" id="UP000291591">
    <property type="component" value="Unassembled WGS sequence"/>
</dbReference>
<feature type="transmembrane region" description="Helical" evidence="7">
    <location>
        <begin position="117"/>
        <end position="136"/>
    </location>
</feature>
<keyword evidence="10" id="KW-1185">Reference proteome</keyword>
<keyword evidence="3" id="KW-1003">Cell membrane</keyword>
<dbReference type="InterPro" id="IPR005829">
    <property type="entry name" value="Sugar_transporter_CS"/>
</dbReference>
<dbReference type="GO" id="GO:0005886">
    <property type="term" value="C:plasma membrane"/>
    <property type="evidence" value="ECO:0007669"/>
    <property type="project" value="UniProtKB-SubCell"/>
</dbReference>
<proteinExistence type="predicted"/>
<dbReference type="CDD" id="cd17321">
    <property type="entry name" value="MFS_MMR_MDR_like"/>
    <property type="match status" value="1"/>
</dbReference>
<dbReference type="InterPro" id="IPR020846">
    <property type="entry name" value="MFS_dom"/>
</dbReference>
<feature type="transmembrane region" description="Helical" evidence="7">
    <location>
        <begin position="56"/>
        <end position="76"/>
    </location>
</feature>
<organism evidence="9 10">
    <name type="scientific">Pseudonocardia sediminis</name>
    <dbReference type="NCBI Taxonomy" id="1397368"/>
    <lineage>
        <taxon>Bacteria</taxon>
        <taxon>Bacillati</taxon>
        <taxon>Actinomycetota</taxon>
        <taxon>Actinomycetes</taxon>
        <taxon>Pseudonocardiales</taxon>
        <taxon>Pseudonocardiaceae</taxon>
        <taxon>Pseudonocardia</taxon>
    </lineage>
</organism>
<evidence type="ECO:0000256" key="2">
    <source>
        <dbReference type="ARBA" id="ARBA00022448"/>
    </source>
</evidence>
<feature type="transmembrane region" description="Helical" evidence="7">
    <location>
        <begin position="88"/>
        <end position="111"/>
    </location>
</feature>
<feature type="transmembrane region" description="Helical" evidence="7">
    <location>
        <begin position="215"/>
        <end position="234"/>
    </location>
</feature>
<comment type="subcellular location">
    <subcellularLocation>
        <location evidence="1">Cell membrane</location>
        <topology evidence="1">Multi-pass membrane protein</topology>
    </subcellularLocation>
</comment>
<keyword evidence="2" id="KW-0813">Transport</keyword>
<gene>
    <name evidence="9" type="ORF">EV383_3379</name>
</gene>
<dbReference type="InterPro" id="IPR036259">
    <property type="entry name" value="MFS_trans_sf"/>
</dbReference>
<evidence type="ECO:0000256" key="5">
    <source>
        <dbReference type="ARBA" id="ARBA00022989"/>
    </source>
</evidence>
<dbReference type="EMBL" id="SHKL01000001">
    <property type="protein sequence ID" value="RZT86484.1"/>
    <property type="molecule type" value="Genomic_DNA"/>
</dbReference>
<feature type="transmembrane region" description="Helical" evidence="7">
    <location>
        <begin position="175"/>
        <end position="194"/>
    </location>
</feature>
<evidence type="ECO:0000256" key="4">
    <source>
        <dbReference type="ARBA" id="ARBA00022692"/>
    </source>
</evidence>
<keyword evidence="5 7" id="KW-1133">Transmembrane helix</keyword>
<dbReference type="SUPFAM" id="SSF103473">
    <property type="entry name" value="MFS general substrate transporter"/>
    <property type="match status" value="1"/>
</dbReference>
<dbReference type="PANTHER" id="PTHR42718:SF46">
    <property type="entry name" value="BLR6921 PROTEIN"/>
    <property type="match status" value="1"/>
</dbReference>
<protein>
    <submittedName>
        <fullName evidence="9">EmrB/QacA subfamily drug resistance transporter</fullName>
    </submittedName>
</protein>
<keyword evidence="6 7" id="KW-0472">Membrane</keyword>
<evidence type="ECO:0000256" key="6">
    <source>
        <dbReference type="ARBA" id="ARBA00023136"/>
    </source>
</evidence>
<feature type="transmembrane region" description="Helical" evidence="7">
    <location>
        <begin position="148"/>
        <end position="169"/>
    </location>
</feature>
<feature type="transmembrane region" description="Helical" evidence="7">
    <location>
        <begin position="421"/>
        <end position="439"/>
    </location>
</feature>
<evidence type="ECO:0000259" key="8">
    <source>
        <dbReference type="PROSITE" id="PS50850"/>
    </source>
</evidence>
<feature type="transmembrane region" description="Helical" evidence="7">
    <location>
        <begin position="240"/>
        <end position="261"/>
    </location>
</feature>
<keyword evidence="4 7" id="KW-0812">Transmembrane</keyword>
<accession>A0A4Q7UZB7</accession>
<feature type="transmembrane region" description="Helical" evidence="7">
    <location>
        <begin position="315"/>
        <end position="337"/>
    </location>
</feature>
<evidence type="ECO:0000313" key="9">
    <source>
        <dbReference type="EMBL" id="RZT86484.1"/>
    </source>
</evidence>
<dbReference type="Gene3D" id="1.20.1250.20">
    <property type="entry name" value="MFS general substrate transporter like domains"/>
    <property type="match status" value="1"/>
</dbReference>
<dbReference type="Gene3D" id="1.20.1720.10">
    <property type="entry name" value="Multidrug resistance protein D"/>
    <property type="match status" value="1"/>
</dbReference>
<feature type="transmembrane region" description="Helical" evidence="7">
    <location>
        <begin position="21"/>
        <end position="44"/>
    </location>
</feature>
<reference evidence="9 10" key="1">
    <citation type="submission" date="2019-02" db="EMBL/GenBank/DDBJ databases">
        <title>Sequencing the genomes of 1000 actinobacteria strains.</title>
        <authorList>
            <person name="Klenk H.-P."/>
        </authorList>
    </citation>
    <scope>NUCLEOTIDE SEQUENCE [LARGE SCALE GENOMIC DNA]</scope>
    <source>
        <strain evidence="9 10">DSM 45779</strain>
    </source>
</reference>
<dbReference type="PROSITE" id="PS51257">
    <property type="entry name" value="PROKAR_LIPOPROTEIN"/>
    <property type="match status" value="1"/>
</dbReference>
<dbReference type="InterPro" id="IPR011701">
    <property type="entry name" value="MFS"/>
</dbReference>
<dbReference type="GO" id="GO:0022857">
    <property type="term" value="F:transmembrane transporter activity"/>
    <property type="evidence" value="ECO:0007669"/>
    <property type="project" value="InterPro"/>
</dbReference>
<feature type="transmembrane region" description="Helical" evidence="7">
    <location>
        <begin position="349"/>
        <end position="367"/>
    </location>
</feature>
<dbReference type="RefSeq" id="WP_242623146.1">
    <property type="nucleotide sequence ID" value="NZ_SHKL01000001.1"/>
</dbReference>
<feature type="domain" description="Major facilitator superfamily (MFS) profile" evidence="8">
    <location>
        <begin position="22"/>
        <end position="477"/>
    </location>
</feature>